<feature type="domain" description="Chondroitin proteoglycan 4" evidence="2">
    <location>
        <begin position="34"/>
        <end position="120"/>
    </location>
</feature>
<proteinExistence type="predicted"/>
<accession>A0A183BP30</accession>
<evidence type="ECO:0000259" key="2">
    <source>
        <dbReference type="Pfam" id="PF15481"/>
    </source>
</evidence>
<dbReference type="WBParaSite" id="GPLIN_000236600">
    <property type="protein sequence ID" value="GPLIN_000236600"/>
    <property type="gene ID" value="GPLIN_000236600"/>
</dbReference>
<dbReference type="AlphaFoldDB" id="A0A183BP30"/>
<reference evidence="3" key="1">
    <citation type="submission" date="2013-12" db="EMBL/GenBank/DDBJ databases">
        <authorList>
            <person name="Aslett M."/>
        </authorList>
    </citation>
    <scope>NUCLEOTIDE SEQUENCE [LARGE SCALE GENOMIC DNA]</scope>
    <source>
        <strain evidence="3">Lindley</strain>
    </source>
</reference>
<keyword evidence="3" id="KW-1185">Reference proteome</keyword>
<name>A0A183BP30_GLOPA</name>
<reference evidence="4" key="3">
    <citation type="submission" date="2016-06" db="UniProtKB">
        <authorList>
            <consortium name="WormBaseParasite"/>
        </authorList>
    </citation>
    <scope>IDENTIFICATION</scope>
</reference>
<reference evidence="3" key="2">
    <citation type="submission" date="2014-05" db="EMBL/GenBank/DDBJ databases">
        <title>The genome and life-stage specific transcriptomes of Globodera pallida elucidate key aspects of plant parasitism by a cyst nematode.</title>
        <authorList>
            <person name="Cotton J.A."/>
            <person name="Lilley C.J."/>
            <person name="Jones L.M."/>
            <person name="Kikuchi T."/>
            <person name="Reid A.J."/>
            <person name="Thorpe P."/>
            <person name="Tsai I.J."/>
            <person name="Beasley H."/>
            <person name="Blok V."/>
            <person name="Cock P.J.A."/>
            <person name="Van den Akker S.E."/>
            <person name="Holroyd N."/>
            <person name="Hunt M."/>
            <person name="Mantelin S."/>
            <person name="Naghra H."/>
            <person name="Pain A."/>
            <person name="Palomares-Rius J.E."/>
            <person name="Zarowiecki M."/>
            <person name="Berriman M."/>
            <person name="Jones J.T."/>
            <person name="Urwin P.E."/>
        </authorList>
    </citation>
    <scope>NUCLEOTIDE SEQUENCE [LARGE SCALE GENOMIC DNA]</scope>
    <source>
        <strain evidence="3">Lindley</strain>
    </source>
</reference>
<evidence type="ECO:0000313" key="3">
    <source>
        <dbReference type="Proteomes" id="UP000050741"/>
    </source>
</evidence>
<feature type="signal peptide" evidence="1">
    <location>
        <begin position="1"/>
        <end position="23"/>
    </location>
</feature>
<keyword evidence="1" id="KW-0732">Signal</keyword>
<evidence type="ECO:0000313" key="4">
    <source>
        <dbReference type="WBParaSite" id="GPLIN_000236600"/>
    </source>
</evidence>
<protein>
    <submittedName>
        <fullName evidence="4">CPG4 domain-containing protein</fullName>
    </submittedName>
</protein>
<organism evidence="3 4">
    <name type="scientific">Globodera pallida</name>
    <name type="common">Potato cyst nematode worm</name>
    <name type="synonym">Heterodera pallida</name>
    <dbReference type="NCBI Taxonomy" id="36090"/>
    <lineage>
        <taxon>Eukaryota</taxon>
        <taxon>Metazoa</taxon>
        <taxon>Ecdysozoa</taxon>
        <taxon>Nematoda</taxon>
        <taxon>Chromadorea</taxon>
        <taxon>Rhabditida</taxon>
        <taxon>Tylenchina</taxon>
        <taxon>Tylenchomorpha</taxon>
        <taxon>Tylenchoidea</taxon>
        <taxon>Heteroderidae</taxon>
        <taxon>Heteroderinae</taxon>
        <taxon>Globodera</taxon>
    </lineage>
</organism>
<dbReference type="InterPro" id="IPR029153">
    <property type="entry name" value="CPG4"/>
</dbReference>
<dbReference type="Pfam" id="PF15481">
    <property type="entry name" value="CPG4"/>
    <property type="match status" value="1"/>
</dbReference>
<dbReference type="Proteomes" id="UP000050741">
    <property type="component" value="Unassembled WGS sequence"/>
</dbReference>
<feature type="chain" id="PRO_5008146437" evidence="1">
    <location>
        <begin position="24"/>
        <end position="208"/>
    </location>
</feature>
<evidence type="ECO:0000256" key="1">
    <source>
        <dbReference type="SAM" id="SignalP"/>
    </source>
</evidence>
<sequence>MLSYDNKFLFLLILSNLWLSATAQQAASSMSAGLQRCLEPMTRLEKTVSFMYRHYESVCEKLEWAANCAQSCQAEDRGAFFQYTTFYRIHCVDFEEELEELLPCLKEAAFKADVVCRERCVPKEPMDKLSAKTERQKNVECSTLCYVQELSAGCPNAKETIIRLNVRIADEMRRLTRDSDFEKLSVYCQRVHDGDYLRKRMHELTKTK</sequence>